<evidence type="ECO:0000256" key="1">
    <source>
        <dbReference type="SAM" id="Coils"/>
    </source>
</evidence>
<dbReference type="InterPro" id="IPR047319">
    <property type="entry name" value="DCAF15_C"/>
</dbReference>
<dbReference type="GO" id="GO:0080008">
    <property type="term" value="C:Cul4-RING E3 ubiquitin ligase complex"/>
    <property type="evidence" value="ECO:0007669"/>
    <property type="project" value="TreeGrafter"/>
</dbReference>
<reference evidence="4" key="1">
    <citation type="submission" date="2023-11" db="EMBL/GenBank/DDBJ databases">
        <title>Genome assemblies of two species of porcelain crab, Petrolisthes cinctipes and Petrolisthes manimaculis (Anomura: Porcellanidae).</title>
        <authorList>
            <person name="Angst P."/>
        </authorList>
    </citation>
    <scope>NUCLEOTIDE SEQUENCE</scope>
    <source>
        <strain evidence="4">PB745_02</strain>
        <tissue evidence="4">Gill</tissue>
    </source>
</reference>
<feature type="region of interest" description="Disordered" evidence="2">
    <location>
        <begin position="387"/>
        <end position="422"/>
    </location>
</feature>
<organism evidence="4 5">
    <name type="scientific">Petrolisthes manimaculis</name>
    <dbReference type="NCBI Taxonomy" id="1843537"/>
    <lineage>
        <taxon>Eukaryota</taxon>
        <taxon>Metazoa</taxon>
        <taxon>Ecdysozoa</taxon>
        <taxon>Arthropoda</taxon>
        <taxon>Crustacea</taxon>
        <taxon>Multicrustacea</taxon>
        <taxon>Malacostraca</taxon>
        <taxon>Eumalacostraca</taxon>
        <taxon>Eucarida</taxon>
        <taxon>Decapoda</taxon>
        <taxon>Pleocyemata</taxon>
        <taxon>Anomura</taxon>
        <taxon>Galatheoidea</taxon>
        <taxon>Porcellanidae</taxon>
        <taxon>Petrolisthes</taxon>
    </lineage>
</organism>
<feature type="coiled-coil region" evidence="1">
    <location>
        <begin position="249"/>
        <end position="276"/>
    </location>
</feature>
<evidence type="ECO:0000313" key="5">
    <source>
        <dbReference type="Proteomes" id="UP001292094"/>
    </source>
</evidence>
<proteinExistence type="predicted"/>
<evidence type="ECO:0000259" key="3">
    <source>
        <dbReference type="Pfam" id="PF14939"/>
    </source>
</evidence>
<gene>
    <name evidence="4" type="ORF">Pmani_023217</name>
</gene>
<dbReference type="InterPro" id="IPR038914">
    <property type="entry name" value="DCAF15"/>
</dbReference>
<feature type="domain" description="DDB1- and CUL4-associated factor 15 WD40 repeat-containing" evidence="3">
    <location>
        <begin position="41"/>
        <end position="256"/>
    </location>
</feature>
<dbReference type="CDD" id="cd20913">
    <property type="entry name" value="DCAF15-CTD"/>
    <property type="match status" value="1"/>
</dbReference>
<evidence type="ECO:0000256" key="2">
    <source>
        <dbReference type="SAM" id="MobiDB-lite"/>
    </source>
</evidence>
<feature type="compositionally biased region" description="Acidic residues" evidence="2">
    <location>
        <begin position="283"/>
        <end position="295"/>
    </location>
</feature>
<feature type="region of interest" description="Disordered" evidence="2">
    <location>
        <begin position="518"/>
        <end position="548"/>
    </location>
</feature>
<feature type="region of interest" description="Disordered" evidence="2">
    <location>
        <begin position="459"/>
        <end position="491"/>
    </location>
</feature>
<dbReference type="Proteomes" id="UP001292094">
    <property type="component" value="Unassembled WGS sequence"/>
</dbReference>
<sequence>MMSSTGSRVPGLRQNGRHHLIQKLHFRELYGETRQARSRPRQRMFYQLPHRLAFSLAQVAPPSAIAAGHVFLGFTKCGQFILSYTHSYDADDHRLQVMHRYRLHWWLFVPYAPLRKVAEVMLFGDQDHRQESLFENFFISLCQWPRDLSKILVYGCSINEGLESQTRRCYITITAVPSLDNCSACYQVATSYEEEDMAERWNSCVRFSCLKHGITVHTSFEMVPPFTKFLPSVQMKRKGYVVLNAGNFIHVLNVDLENMDRKMKDVEAEILGIRLNRIRAVAGEEEEEEESDDDREQNKGENRSTSSENYDVPNLRSGKQYNMLDSSNSDVDPGQSSCEEEEGNPTEKDRNNSVASASGLKITLNSGSRFGCGSSMTDKDREWEILIGSVPARSEGRTRNEDSGGGEAGGSQTNSVAGPSVPHTGNCDNDICDNKSHGSVYKKQTGDATMQSITRNSTLKEFSLPDDSPYHFYGENEGYDNDSDDSTRCSHVSEDSRLGRFELRDNGERYRTTGVYCNKGEDLTTSPQQQGRRTYQSSSDGSCGEKTPTKLAEKEYEFIDEITDSRHEKLSVFRRRRLADKKYEFSDENVENIPQNYSSYRSQSRRLLMSPSRSPRFRSMAVPLSELSIDMGESSGLLRTVYEKLLSPSSGSGSPNDVLRPINQNITSPILSPREDRWREEIDRLEKAELQRWSSRESLGLYALSPGCVQKSSEKSSSINTNSIPDLSQSLNPGCVVDFHRRYIEVDDELVSIITDIEDDELGTATGYHNALPLEVHGSGYTQMHMISNSKAEKLMAPGVLVRQVSLDVEQFCHEMAQRLCTEAGKKYFFCNDYNVEIVDVCPSSGDIVALASVRVQAATVVKGLGKAARSPLTSLSRCQYRTTATFVLNMDTKQYYVVDKEPLVEEDPYSLDTMDNDEGEERWWLGARQTARQLRTQWACPTDYYSSVKVMTNEPVIKGKSLSHIMEGQHLVALVLGPFQQRV</sequence>
<dbReference type="PANTHER" id="PTHR28541">
    <property type="entry name" value="DDB1- AND CUL4-ASSOCIATED FACTOR 15"/>
    <property type="match status" value="1"/>
</dbReference>
<feature type="compositionally biased region" description="Polar residues" evidence="2">
    <location>
        <begin position="523"/>
        <end position="541"/>
    </location>
</feature>
<name>A0AAE1PA41_9EUCA</name>
<accession>A0AAE1PA41</accession>
<dbReference type="InterPro" id="IPR032734">
    <property type="entry name" value="DCAF15_WD40"/>
</dbReference>
<keyword evidence="1" id="KW-0175">Coiled coil</keyword>
<feature type="region of interest" description="Disordered" evidence="2">
    <location>
        <begin position="282"/>
        <end position="359"/>
    </location>
</feature>
<evidence type="ECO:0000313" key="4">
    <source>
        <dbReference type="EMBL" id="KAK4304860.1"/>
    </source>
</evidence>
<dbReference type="GO" id="GO:0016567">
    <property type="term" value="P:protein ubiquitination"/>
    <property type="evidence" value="ECO:0007669"/>
    <property type="project" value="InterPro"/>
</dbReference>
<comment type="caution">
    <text evidence="4">The sequence shown here is derived from an EMBL/GenBank/DDBJ whole genome shotgun (WGS) entry which is preliminary data.</text>
</comment>
<protein>
    <recommendedName>
        <fullName evidence="3">DDB1- and CUL4-associated factor 15 WD40 repeat-containing domain-containing protein</fullName>
    </recommendedName>
</protein>
<dbReference type="CDD" id="cd20917">
    <property type="entry name" value="DCAF15-NTD"/>
    <property type="match status" value="1"/>
</dbReference>
<dbReference type="Pfam" id="PF14939">
    <property type="entry name" value="DCAF15_WD40"/>
    <property type="match status" value="1"/>
</dbReference>
<keyword evidence="5" id="KW-1185">Reference proteome</keyword>
<feature type="compositionally biased region" description="Polar residues" evidence="2">
    <location>
        <begin position="317"/>
        <end position="337"/>
    </location>
</feature>
<dbReference type="PANTHER" id="PTHR28541:SF1">
    <property type="entry name" value="DDB1- AND CUL4-ASSOCIATED FACTOR 15"/>
    <property type="match status" value="1"/>
</dbReference>
<dbReference type="EMBL" id="JAWZYT010002372">
    <property type="protein sequence ID" value="KAK4304860.1"/>
    <property type="molecule type" value="Genomic_DNA"/>
</dbReference>
<dbReference type="AlphaFoldDB" id="A0AAE1PA41"/>